<evidence type="ECO:0000256" key="3">
    <source>
        <dbReference type="ARBA" id="ARBA00043265"/>
    </source>
</evidence>
<dbReference type="SMART" id="SM00409">
    <property type="entry name" value="IG"/>
    <property type="match status" value="2"/>
</dbReference>
<dbReference type="InterPro" id="IPR013783">
    <property type="entry name" value="Ig-like_fold"/>
</dbReference>
<dbReference type="GO" id="GO:0005576">
    <property type="term" value="C:extracellular region"/>
    <property type="evidence" value="ECO:0007669"/>
    <property type="project" value="UniProtKB-ARBA"/>
</dbReference>
<protein>
    <recommendedName>
        <fullName evidence="4">Ig-like domain-containing protein</fullName>
    </recommendedName>
</protein>
<accession>A0A672URB7</accession>
<dbReference type="Proteomes" id="UP000472266">
    <property type="component" value="Unplaced"/>
</dbReference>
<keyword evidence="6" id="KW-1185">Reference proteome</keyword>
<feature type="domain" description="Ig-like" evidence="4">
    <location>
        <begin position="6"/>
        <end position="100"/>
    </location>
</feature>
<feature type="domain" description="Ig-like" evidence="4">
    <location>
        <begin position="123"/>
        <end position="237"/>
    </location>
</feature>
<dbReference type="GO" id="GO:0002250">
    <property type="term" value="P:adaptive immune response"/>
    <property type="evidence" value="ECO:0007669"/>
    <property type="project" value="UniProtKB-KW"/>
</dbReference>
<dbReference type="InterPro" id="IPR036179">
    <property type="entry name" value="Ig-like_dom_sf"/>
</dbReference>
<keyword evidence="3" id="KW-1280">Immunoglobulin</keyword>
<keyword evidence="2" id="KW-1064">Adaptive immunity</keyword>
<evidence type="ECO:0000259" key="4">
    <source>
        <dbReference type="PROSITE" id="PS50835"/>
    </source>
</evidence>
<reference evidence="5" key="1">
    <citation type="submission" date="2025-08" db="UniProtKB">
        <authorList>
            <consortium name="Ensembl"/>
        </authorList>
    </citation>
    <scope>IDENTIFICATION</scope>
</reference>
<dbReference type="InterPro" id="IPR007110">
    <property type="entry name" value="Ig-like_dom"/>
</dbReference>
<dbReference type="FunFam" id="2.60.40.10:FF:002198">
    <property type="entry name" value="Immunoglobulin heavy variable 5-2"/>
    <property type="match status" value="1"/>
</dbReference>
<dbReference type="GO" id="GO:0019814">
    <property type="term" value="C:immunoglobulin complex"/>
    <property type="evidence" value="ECO:0007669"/>
    <property type="project" value="UniProtKB-KW"/>
</dbReference>
<dbReference type="OMA" id="WASIHLV"/>
<dbReference type="PROSITE" id="PS50835">
    <property type="entry name" value="IG_LIKE"/>
    <property type="match status" value="2"/>
</dbReference>
<dbReference type="Gene3D" id="2.60.40.10">
    <property type="entry name" value="Immunoglobulins"/>
    <property type="match status" value="2"/>
</dbReference>
<dbReference type="Ensembl" id="ENSSHBT00005021280.1">
    <property type="protein sequence ID" value="ENSSHBP00005017794.1"/>
    <property type="gene ID" value="ENSSHBG00005015395.1"/>
</dbReference>
<dbReference type="SUPFAM" id="SSF48726">
    <property type="entry name" value="Immunoglobulin"/>
    <property type="match status" value="2"/>
</dbReference>
<dbReference type="Pfam" id="PF07686">
    <property type="entry name" value="V-set"/>
    <property type="match status" value="2"/>
</dbReference>
<dbReference type="SMART" id="SM00406">
    <property type="entry name" value="IGv"/>
    <property type="match status" value="2"/>
</dbReference>
<organism evidence="5 6">
    <name type="scientific">Strigops habroptila</name>
    <name type="common">Kakapo</name>
    <dbReference type="NCBI Taxonomy" id="2489341"/>
    <lineage>
        <taxon>Eukaryota</taxon>
        <taxon>Metazoa</taxon>
        <taxon>Chordata</taxon>
        <taxon>Craniata</taxon>
        <taxon>Vertebrata</taxon>
        <taxon>Euteleostomi</taxon>
        <taxon>Archelosauria</taxon>
        <taxon>Archosauria</taxon>
        <taxon>Dinosauria</taxon>
        <taxon>Saurischia</taxon>
        <taxon>Theropoda</taxon>
        <taxon>Coelurosauria</taxon>
        <taxon>Aves</taxon>
        <taxon>Neognathae</taxon>
        <taxon>Neoaves</taxon>
        <taxon>Telluraves</taxon>
        <taxon>Australaves</taxon>
        <taxon>Psittaciformes</taxon>
        <taxon>Psittacidae</taxon>
        <taxon>Strigops</taxon>
    </lineage>
</organism>
<evidence type="ECO:0000256" key="1">
    <source>
        <dbReference type="ARBA" id="ARBA00022859"/>
    </source>
</evidence>
<keyword evidence="1" id="KW-0391">Immunity</keyword>
<dbReference type="InterPro" id="IPR050199">
    <property type="entry name" value="IgHV"/>
</dbReference>
<evidence type="ECO:0000313" key="6">
    <source>
        <dbReference type="Proteomes" id="UP000472266"/>
    </source>
</evidence>
<dbReference type="AlphaFoldDB" id="A0A672URB7"/>
<dbReference type="GeneTree" id="ENSGT01050000244871"/>
<reference evidence="5" key="2">
    <citation type="submission" date="2025-09" db="UniProtKB">
        <authorList>
            <consortium name="Ensembl"/>
        </authorList>
    </citation>
    <scope>IDENTIFICATION</scope>
</reference>
<evidence type="ECO:0000256" key="2">
    <source>
        <dbReference type="ARBA" id="ARBA00023130"/>
    </source>
</evidence>
<proteinExistence type="predicted"/>
<dbReference type="InterPro" id="IPR003599">
    <property type="entry name" value="Ig_sub"/>
</dbReference>
<dbReference type="InterPro" id="IPR013106">
    <property type="entry name" value="Ig_V-set"/>
</dbReference>
<evidence type="ECO:0000313" key="5">
    <source>
        <dbReference type="Ensembl" id="ENSSHBP00005017794.1"/>
    </source>
</evidence>
<name>A0A672URB7_STRHB</name>
<dbReference type="PANTHER" id="PTHR23266">
    <property type="entry name" value="IMMUNOGLOBULIN HEAVY CHAIN"/>
    <property type="match status" value="1"/>
</dbReference>
<sequence>MGSSSPSIGLRAAVTLVETGGDLQSPGGSLTLVCKASGFTLSSYNMEWVRQAPGQGLDGATTYYAPSVQGRFTISKDDSQSTVTLQMSSLTTDDTATYYCAKVAGSGYYGAYGDTKAIAMSQPLVLSLSQTSPIGPKPRPLAPNESGYTFSDYSLGWMRQAPGQGLEFVARISSSGGTTRYAPSVQGRFTISRDTSQSTVTLQMSSLTTDDTATYYCAKEAGSGGAGAAYGDTKAIAMSQPLVLCH</sequence>